<dbReference type="Proteomes" id="UP000008367">
    <property type="component" value="Unassembled WGS sequence"/>
</dbReference>
<reference evidence="1 2" key="1">
    <citation type="submission" date="2012-10" db="EMBL/GenBank/DDBJ databases">
        <title>Genome sequence of Vibrio Cholerae HENC-02.</title>
        <authorList>
            <person name="Eppinger M."/>
            <person name="Hasan N.A."/>
            <person name="Sengamalay N."/>
            <person name="Hine E."/>
            <person name="Su Q."/>
            <person name="Daugherty S.C."/>
            <person name="Young S."/>
            <person name="Sadzewicz L."/>
            <person name="Tallon L."/>
            <person name="Cebula T.A."/>
            <person name="Ravel J."/>
            <person name="Colwell R.R."/>
        </authorList>
    </citation>
    <scope>NUCLEOTIDE SEQUENCE [LARGE SCALE GENOMIC DNA]</scope>
    <source>
        <strain evidence="1 2">HENC-02</strain>
    </source>
</reference>
<sequence length="41" mass="4652">QRIVDGAFLFNLIQFVAQYCQQTDHIAVFASNSFDHHSVSP</sequence>
<dbReference type="EMBL" id="AJSR01000740">
    <property type="protein sequence ID" value="EKM32426.1"/>
    <property type="molecule type" value="Genomic_DNA"/>
</dbReference>
<evidence type="ECO:0000313" key="1">
    <source>
        <dbReference type="EMBL" id="EKM32426.1"/>
    </source>
</evidence>
<name>A0A454D198_VIBHA</name>
<proteinExistence type="predicted"/>
<protein>
    <submittedName>
        <fullName evidence="1">Uncharacterized protein</fullName>
    </submittedName>
</protein>
<evidence type="ECO:0000313" key="2">
    <source>
        <dbReference type="Proteomes" id="UP000008367"/>
    </source>
</evidence>
<dbReference type="AlphaFoldDB" id="A0A454D198"/>
<organism evidence="1 2">
    <name type="scientific">Vibrio harveyi</name>
    <name type="common">Beneckea harveyi</name>
    <dbReference type="NCBI Taxonomy" id="669"/>
    <lineage>
        <taxon>Bacteria</taxon>
        <taxon>Pseudomonadati</taxon>
        <taxon>Pseudomonadota</taxon>
        <taxon>Gammaproteobacteria</taxon>
        <taxon>Vibrionales</taxon>
        <taxon>Vibrionaceae</taxon>
        <taxon>Vibrio</taxon>
    </lineage>
</organism>
<gene>
    <name evidence="1" type="ORF">VCHENC02_2015B</name>
</gene>
<feature type="non-terminal residue" evidence="1">
    <location>
        <position position="1"/>
    </location>
</feature>
<accession>A0A454D198</accession>
<comment type="caution">
    <text evidence="1">The sequence shown here is derived from an EMBL/GenBank/DDBJ whole genome shotgun (WGS) entry which is preliminary data.</text>
</comment>